<feature type="compositionally biased region" description="Polar residues" evidence="1">
    <location>
        <begin position="1"/>
        <end position="19"/>
    </location>
</feature>
<evidence type="ECO:0000313" key="2">
    <source>
        <dbReference type="EMBL" id="CAJ1943545.1"/>
    </source>
</evidence>
<feature type="region of interest" description="Disordered" evidence="1">
    <location>
        <begin position="263"/>
        <end position="424"/>
    </location>
</feature>
<keyword evidence="3" id="KW-1185">Reference proteome</keyword>
<sequence length="544" mass="58433">MRSITPRASTPATEQSSSGDNKEENSVKDTRKMWESRASTGNIGTKLKKATFGTAKTMVDGTKSATKTVVGGTIGATKTVAKGTFGAGKTVAKGTFGATKTVVGGTIGGTKKVAGATFGATKTAGKSARQAIEDVALFASPRVVQQKLNIGKKKLVVPSAFEKNGDEKKEQEKRPSKTPTSVPKAAGFEAFKEGGEKKQEQRPSKTITAVPKAAGFAAFKEGGEKKVTTPTAAAAKPPAPKGPKNMTIADRARAYEAAMNERAKKFDIVPGAPGAAPMKMRGKRTSRLDKFSPLPGRRMHEAKKHSNFPIAPFGQSQQQQQQQQPEKAKSDTDEPTTTDPTEATLSPTTVGSSVTEDDAAPAAAEPTTAEEPATVEKEAEPVTPEPEAPTEAEAENGDEVMEVPVISESEAKRESARASKKGSSKIDRDTIILQEIVEIIRTAEETEIYDEIDDETIEILKESALKSKAYTKRWYDAYTDSFIHCPSLAQTIVDYTLLELAEAKFQELYEEDFPMLYTVGLRGVACNMVGDEEEIPDYIYDMAM</sequence>
<organism evidence="2 3">
    <name type="scientific">Cylindrotheca closterium</name>
    <dbReference type="NCBI Taxonomy" id="2856"/>
    <lineage>
        <taxon>Eukaryota</taxon>
        <taxon>Sar</taxon>
        <taxon>Stramenopiles</taxon>
        <taxon>Ochrophyta</taxon>
        <taxon>Bacillariophyta</taxon>
        <taxon>Bacillariophyceae</taxon>
        <taxon>Bacillariophycidae</taxon>
        <taxon>Bacillariales</taxon>
        <taxon>Bacillariaceae</taxon>
        <taxon>Cylindrotheca</taxon>
    </lineage>
</organism>
<feature type="compositionally biased region" description="Basic and acidic residues" evidence="1">
    <location>
        <begin position="163"/>
        <end position="175"/>
    </location>
</feature>
<feature type="compositionally biased region" description="Basic and acidic residues" evidence="1">
    <location>
        <begin position="190"/>
        <end position="203"/>
    </location>
</feature>
<evidence type="ECO:0000313" key="3">
    <source>
        <dbReference type="Proteomes" id="UP001295423"/>
    </source>
</evidence>
<accession>A0AAD2CS25</accession>
<protein>
    <submittedName>
        <fullName evidence="2">Uncharacterized protein</fullName>
    </submittedName>
</protein>
<feature type="region of interest" description="Disordered" evidence="1">
    <location>
        <begin position="161"/>
        <end position="246"/>
    </location>
</feature>
<name>A0AAD2CS25_9STRA</name>
<feature type="region of interest" description="Disordered" evidence="1">
    <location>
        <begin position="1"/>
        <end position="42"/>
    </location>
</feature>
<evidence type="ECO:0000256" key="1">
    <source>
        <dbReference type="SAM" id="MobiDB-lite"/>
    </source>
</evidence>
<dbReference type="EMBL" id="CAKOGP040001113">
    <property type="protein sequence ID" value="CAJ1943545.1"/>
    <property type="molecule type" value="Genomic_DNA"/>
</dbReference>
<reference evidence="2" key="1">
    <citation type="submission" date="2023-08" db="EMBL/GenBank/DDBJ databases">
        <authorList>
            <person name="Audoor S."/>
            <person name="Bilcke G."/>
        </authorList>
    </citation>
    <scope>NUCLEOTIDE SEQUENCE</scope>
</reference>
<gene>
    <name evidence="2" type="ORF">CYCCA115_LOCUS8495</name>
</gene>
<dbReference type="AlphaFoldDB" id="A0AAD2CS25"/>
<feature type="compositionally biased region" description="Acidic residues" evidence="1">
    <location>
        <begin position="388"/>
        <end position="401"/>
    </location>
</feature>
<feature type="compositionally biased region" description="Low complexity" evidence="1">
    <location>
        <begin position="315"/>
        <end position="324"/>
    </location>
</feature>
<feature type="compositionally biased region" description="Low complexity" evidence="1">
    <location>
        <begin position="335"/>
        <end position="349"/>
    </location>
</feature>
<feature type="compositionally biased region" description="Basic and acidic residues" evidence="1">
    <location>
        <begin position="20"/>
        <end position="35"/>
    </location>
</feature>
<proteinExistence type="predicted"/>
<dbReference type="Proteomes" id="UP001295423">
    <property type="component" value="Unassembled WGS sequence"/>
</dbReference>
<feature type="compositionally biased region" description="Low complexity" evidence="1">
    <location>
        <begin position="360"/>
        <end position="372"/>
    </location>
</feature>
<comment type="caution">
    <text evidence="2">The sequence shown here is derived from an EMBL/GenBank/DDBJ whole genome shotgun (WGS) entry which is preliminary data.</text>
</comment>